<dbReference type="Pfam" id="PF07727">
    <property type="entry name" value="RVT_2"/>
    <property type="match status" value="1"/>
</dbReference>
<comment type="caution">
    <text evidence="2">The sequence shown here is derived from an EMBL/GenBank/DDBJ whole genome shotgun (WGS) entry which is preliminary data.</text>
</comment>
<evidence type="ECO:0000259" key="1">
    <source>
        <dbReference type="Pfam" id="PF07727"/>
    </source>
</evidence>
<reference evidence="2 3" key="1">
    <citation type="journal article" date="2017" name="Genome Biol. Evol.">
        <title>Phytophthora megakarya and P. palmivora, closely related causal agents of cacao black pod rot, underwent increases in genome sizes and gene numbers by different mechanisms.</title>
        <authorList>
            <person name="Ali S.S."/>
            <person name="Shao J."/>
            <person name="Lary D.J."/>
            <person name="Kronmiller B."/>
            <person name="Shen D."/>
            <person name="Strem M.D."/>
            <person name="Amoako-Attah I."/>
            <person name="Akrofi A.Y."/>
            <person name="Begoude B.A."/>
            <person name="Ten Hoopen G.M."/>
            <person name="Coulibaly K."/>
            <person name="Kebe B.I."/>
            <person name="Melnick R.L."/>
            <person name="Guiltinan M.J."/>
            <person name="Tyler B.M."/>
            <person name="Meinhardt L.W."/>
            <person name="Bailey B.A."/>
        </authorList>
    </citation>
    <scope>NUCLEOTIDE SEQUENCE [LARGE SCALE GENOMIC DNA]</scope>
    <source>
        <strain evidence="3">sbr112.9</strain>
    </source>
</reference>
<gene>
    <name evidence="2" type="ORF">PHPALM_28069</name>
</gene>
<name>A0A2P4XB36_9STRA</name>
<dbReference type="AlphaFoldDB" id="A0A2P4XB36"/>
<accession>A0A2P4XB36</accession>
<dbReference type="EMBL" id="NCKW01015507">
    <property type="protein sequence ID" value="POM62729.1"/>
    <property type="molecule type" value="Genomic_DNA"/>
</dbReference>
<sequence>MCQEVEVMFSKGVFVLIDESEMPSEAHILSTILTRKDLSKDGELVYTCEEFQDSPARLERCTEWAKLFTVYINLELSEVDSFLKSQVFCSTETEPCLYAYYKDGVFSLIPLHVDDAVLATNSGSHKTSLFAAFDEKYGFKDGGLIQEFLDIQVTQNDNGIWIHQEKYCKEVLERYGFGEAHGSATPMETNAKFKSGDESEDEETPSFDYRAAIGSLMYLATSTRPDIAFSVSYLSRFVSRPTKKHCGALKRILRYLISTSKAGIMYSASDEITDKIVISGHCDADWGNDPDSRKSITGYVLTIAGGAVSWAARRQSITAMSTAEAEYVATCEATMEGRGIANMLDEALKMIEVNTKLTMGVDNNSAIALAKAPTYNSKTRHIELRWHYVREQIKKDHLQIYKVDGTNNPADMFTKPLAKRNLVRYCQLIGMTSEPAAKCSGASVGGGVSRTSSD</sequence>
<dbReference type="CDD" id="cd09272">
    <property type="entry name" value="RNase_HI_RT_Ty1"/>
    <property type="match status" value="1"/>
</dbReference>
<keyword evidence="3" id="KW-1185">Reference proteome</keyword>
<proteinExistence type="predicted"/>
<feature type="domain" description="Reverse transcriptase Ty1/copia-type" evidence="1">
    <location>
        <begin position="78"/>
        <end position="188"/>
    </location>
</feature>
<evidence type="ECO:0000313" key="3">
    <source>
        <dbReference type="Proteomes" id="UP000237271"/>
    </source>
</evidence>
<protein>
    <submittedName>
        <fullName evidence="2">Integrase catalytic core protein</fullName>
    </submittedName>
</protein>
<dbReference type="Proteomes" id="UP000237271">
    <property type="component" value="Unassembled WGS sequence"/>
</dbReference>
<dbReference type="PANTHER" id="PTHR11439:SF491">
    <property type="entry name" value="INTEGRASE CATALYTIC DOMAIN-CONTAINING PROTEIN"/>
    <property type="match status" value="1"/>
</dbReference>
<organism evidence="2 3">
    <name type="scientific">Phytophthora palmivora</name>
    <dbReference type="NCBI Taxonomy" id="4796"/>
    <lineage>
        <taxon>Eukaryota</taxon>
        <taxon>Sar</taxon>
        <taxon>Stramenopiles</taxon>
        <taxon>Oomycota</taxon>
        <taxon>Peronosporomycetes</taxon>
        <taxon>Peronosporales</taxon>
        <taxon>Peronosporaceae</taxon>
        <taxon>Phytophthora</taxon>
    </lineage>
</organism>
<evidence type="ECO:0000313" key="2">
    <source>
        <dbReference type="EMBL" id="POM62729.1"/>
    </source>
</evidence>
<dbReference type="OrthoDB" id="104876at2759"/>
<dbReference type="InterPro" id="IPR013103">
    <property type="entry name" value="RVT_2"/>
</dbReference>
<dbReference type="PANTHER" id="PTHR11439">
    <property type="entry name" value="GAG-POL-RELATED RETROTRANSPOSON"/>
    <property type="match status" value="1"/>
</dbReference>